<dbReference type="KEGG" id="ace:Acel_0240"/>
<evidence type="ECO:0000256" key="2">
    <source>
        <dbReference type="SAM" id="SignalP"/>
    </source>
</evidence>
<gene>
    <name evidence="3" type="ordered locus">Acel_0240</name>
</gene>
<feature type="compositionally biased region" description="Pro residues" evidence="1">
    <location>
        <begin position="401"/>
        <end position="415"/>
    </location>
</feature>
<dbReference type="OrthoDB" id="3830613at2"/>
<dbReference type="RefSeq" id="WP_011719078.1">
    <property type="nucleotide sequence ID" value="NC_008578.1"/>
</dbReference>
<evidence type="ECO:0000256" key="1">
    <source>
        <dbReference type="SAM" id="MobiDB-lite"/>
    </source>
</evidence>
<accession>A0LRF4</accession>
<feature type="chain" id="PRO_5038498367" evidence="2">
    <location>
        <begin position="35"/>
        <end position="415"/>
    </location>
</feature>
<keyword evidence="2" id="KW-0732">Signal</keyword>
<organism evidence="3 4">
    <name type="scientific">Acidothermus cellulolyticus (strain ATCC 43068 / DSM 8971 / 11B)</name>
    <dbReference type="NCBI Taxonomy" id="351607"/>
    <lineage>
        <taxon>Bacteria</taxon>
        <taxon>Bacillati</taxon>
        <taxon>Actinomycetota</taxon>
        <taxon>Actinomycetes</taxon>
        <taxon>Acidothermales</taxon>
        <taxon>Acidothermaceae</taxon>
        <taxon>Acidothermus</taxon>
    </lineage>
</organism>
<evidence type="ECO:0000313" key="3">
    <source>
        <dbReference type="EMBL" id="ABK52014.1"/>
    </source>
</evidence>
<dbReference type="PROSITE" id="PS51257">
    <property type="entry name" value="PROKAR_LIPOPROTEIN"/>
    <property type="match status" value="1"/>
</dbReference>
<dbReference type="HOGENOM" id="CLU_661612_0_0_11"/>
<dbReference type="InParanoid" id="A0LRF4"/>
<dbReference type="EMBL" id="CP000481">
    <property type="protein sequence ID" value="ABK52014.1"/>
    <property type="molecule type" value="Genomic_DNA"/>
</dbReference>
<reference evidence="3 4" key="1">
    <citation type="journal article" date="2009" name="Genome Res.">
        <title>Complete genome of the cellulolytic thermophile Acidothermus cellulolyticus 11B provides insights into its ecophysiological and evolutionary adaptations.</title>
        <authorList>
            <person name="Barabote R.D."/>
            <person name="Xie G."/>
            <person name="Leu D.H."/>
            <person name="Normand P."/>
            <person name="Necsulea A."/>
            <person name="Daubin V."/>
            <person name="Medigue C."/>
            <person name="Adney W.S."/>
            <person name="Xu X.C."/>
            <person name="Lapidus A."/>
            <person name="Parales R.E."/>
            <person name="Detter C."/>
            <person name="Pujic P."/>
            <person name="Bruce D."/>
            <person name="Lavire C."/>
            <person name="Challacombe J.F."/>
            <person name="Brettin T.S."/>
            <person name="Berry A.M."/>
        </authorList>
    </citation>
    <scope>NUCLEOTIDE SEQUENCE [LARGE SCALE GENOMIC DNA]</scope>
    <source>
        <strain evidence="4">ATCC 43068 / DSM 8971 / 11B</strain>
    </source>
</reference>
<evidence type="ECO:0000313" key="4">
    <source>
        <dbReference type="Proteomes" id="UP000008221"/>
    </source>
</evidence>
<name>A0LRF4_ACIC1</name>
<dbReference type="STRING" id="351607.Acel_0240"/>
<keyword evidence="4" id="KW-1185">Reference proteome</keyword>
<feature type="region of interest" description="Disordered" evidence="1">
    <location>
        <begin position="277"/>
        <end position="315"/>
    </location>
</feature>
<dbReference type="Proteomes" id="UP000008221">
    <property type="component" value="Chromosome"/>
</dbReference>
<protein>
    <submittedName>
        <fullName evidence="3">Uncharacterized protein</fullName>
    </submittedName>
</protein>
<feature type="signal peptide" evidence="2">
    <location>
        <begin position="1"/>
        <end position="34"/>
    </location>
</feature>
<proteinExistence type="predicted"/>
<feature type="region of interest" description="Disordered" evidence="1">
    <location>
        <begin position="384"/>
        <end position="415"/>
    </location>
</feature>
<dbReference type="AlphaFoldDB" id="A0LRF4"/>
<sequence>MKPDATGRRPSSMRSIPRVVPVTAVLVASVAACAAPASTVPLLHVAGVPEHGPIAAYAAPSASVAGYRLVGSLPDGPDHAAVWRWPDTSVTEQDVAELAQHFGLTAAPDAHRYGWVVTSPAGELRVRRDTGLWAFTRTPDCPPYVVDVDDPLDAGSGVACAVATAADLGAQPTPRTPNVAQARTAIAGIRAFLHLGEPDVDIAGDVVHFVIDPVVGGFPTWGMATRLDVDAVGIVNATGWLTRPIEGPVYPLRSAQAAFDDLARRPIVAPAIACPLATEGNPATEGEPATGGEPVPEGEPATGRSRPEPPAPMPLPMPVCRPPQPVIVTGAHLGLQLDWDQSSPAGVRLILLPAWFFTIRDAPPTADVLPVIAVAAAYLAPAGTEATAPPVPSDAAGLPASPTPAGNPVPSPSSG</sequence>